<comment type="caution">
    <text evidence="2">The sequence shown here is derived from an EMBL/GenBank/DDBJ whole genome shotgun (WGS) entry which is preliminary data.</text>
</comment>
<accession>A0ABN3PZE6</accession>
<name>A0ABN3PZE6_9ACTN</name>
<reference evidence="2 3" key="1">
    <citation type="journal article" date="2019" name="Int. J. Syst. Evol. Microbiol.">
        <title>The Global Catalogue of Microorganisms (GCM) 10K type strain sequencing project: providing services to taxonomists for standard genome sequencing and annotation.</title>
        <authorList>
            <consortium name="The Broad Institute Genomics Platform"/>
            <consortium name="The Broad Institute Genome Sequencing Center for Infectious Disease"/>
            <person name="Wu L."/>
            <person name="Ma J."/>
        </authorList>
    </citation>
    <scope>NUCLEOTIDE SEQUENCE [LARGE SCALE GENOMIC DNA]</scope>
    <source>
        <strain evidence="2 3">JCM 6833</strain>
    </source>
</reference>
<proteinExistence type="predicted"/>
<evidence type="ECO:0000256" key="1">
    <source>
        <dbReference type="SAM" id="SignalP"/>
    </source>
</evidence>
<keyword evidence="1" id="KW-0732">Signal</keyword>
<organism evidence="2 3">
    <name type="scientific">Actinomadura fulvescens</name>
    <dbReference type="NCBI Taxonomy" id="46160"/>
    <lineage>
        <taxon>Bacteria</taxon>
        <taxon>Bacillati</taxon>
        <taxon>Actinomycetota</taxon>
        <taxon>Actinomycetes</taxon>
        <taxon>Streptosporangiales</taxon>
        <taxon>Thermomonosporaceae</taxon>
        <taxon>Actinomadura</taxon>
    </lineage>
</organism>
<gene>
    <name evidence="2" type="ORF">GCM10010411_45650</name>
</gene>
<dbReference type="RefSeq" id="WP_344543886.1">
    <property type="nucleotide sequence ID" value="NZ_BAAATD010000006.1"/>
</dbReference>
<keyword evidence="3" id="KW-1185">Reference proteome</keyword>
<protein>
    <recommendedName>
        <fullName evidence="4">Secreted protein</fullName>
    </recommendedName>
</protein>
<feature type="signal peptide" evidence="1">
    <location>
        <begin position="1"/>
        <end position="28"/>
    </location>
</feature>
<dbReference type="EMBL" id="BAAATD010000006">
    <property type="protein sequence ID" value="GAA2606337.1"/>
    <property type="molecule type" value="Genomic_DNA"/>
</dbReference>
<evidence type="ECO:0000313" key="2">
    <source>
        <dbReference type="EMBL" id="GAA2606337.1"/>
    </source>
</evidence>
<dbReference type="Proteomes" id="UP001501509">
    <property type="component" value="Unassembled WGS sequence"/>
</dbReference>
<sequence>MRLLSLSALGTALIAAGLVVPAVGEATAGGANGVKVSPNVARPGQQVDLTVPDCSVGRTRHWATSKAFAQDVTLGGKADNGHATATVKRDLASGTYDIVAHCDGRKVSGLLKVSTKPSLPPLLPSGLSRPDVSFGK</sequence>
<evidence type="ECO:0008006" key="4">
    <source>
        <dbReference type="Google" id="ProtNLM"/>
    </source>
</evidence>
<feature type="chain" id="PRO_5046569212" description="Secreted protein" evidence="1">
    <location>
        <begin position="29"/>
        <end position="136"/>
    </location>
</feature>
<evidence type="ECO:0000313" key="3">
    <source>
        <dbReference type="Proteomes" id="UP001501509"/>
    </source>
</evidence>